<dbReference type="AlphaFoldDB" id="A0AAW0BJ77"/>
<organism evidence="2 3">
    <name type="scientific">Favolaschia claudopus</name>
    <dbReference type="NCBI Taxonomy" id="2862362"/>
    <lineage>
        <taxon>Eukaryota</taxon>
        <taxon>Fungi</taxon>
        <taxon>Dikarya</taxon>
        <taxon>Basidiomycota</taxon>
        <taxon>Agaricomycotina</taxon>
        <taxon>Agaricomycetes</taxon>
        <taxon>Agaricomycetidae</taxon>
        <taxon>Agaricales</taxon>
        <taxon>Marasmiineae</taxon>
        <taxon>Mycenaceae</taxon>
        <taxon>Favolaschia</taxon>
    </lineage>
</organism>
<proteinExistence type="predicted"/>
<accession>A0AAW0BJ77</accession>
<evidence type="ECO:0000256" key="1">
    <source>
        <dbReference type="SAM" id="SignalP"/>
    </source>
</evidence>
<evidence type="ECO:0000313" key="3">
    <source>
        <dbReference type="Proteomes" id="UP001362999"/>
    </source>
</evidence>
<sequence>MFNLIKVFAVLALFDEVRDLTFPSESVGLQWEDLAELFVRIATDAMFLPRLESLDVLQYDDVIPYEEMVQMLCARRFDRGSKPKLASFQFIRSVPVEEDPHIYTSDFLHYIRHNSDTVPDTAIVDQLQALIADGLKLRILSWHMSEPLFYTETLSS</sequence>
<gene>
    <name evidence="2" type="ORF">R3P38DRAFT_2947939</name>
</gene>
<comment type="caution">
    <text evidence="2">The sequence shown here is derived from an EMBL/GenBank/DDBJ whole genome shotgun (WGS) entry which is preliminary data.</text>
</comment>
<protein>
    <submittedName>
        <fullName evidence="2">Uncharacterized protein</fullName>
    </submittedName>
</protein>
<keyword evidence="1" id="KW-0732">Signal</keyword>
<evidence type="ECO:0000313" key="2">
    <source>
        <dbReference type="EMBL" id="KAK7026204.1"/>
    </source>
</evidence>
<reference evidence="2 3" key="1">
    <citation type="journal article" date="2024" name="J Genomics">
        <title>Draft genome sequencing and assembly of Favolaschia claudopus CIRM-BRFM 2984 isolated from oak limbs.</title>
        <authorList>
            <person name="Navarro D."/>
            <person name="Drula E."/>
            <person name="Chaduli D."/>
            <person name="Cazenave R."/>
            <person name="Ahrendt S."/>
            <person name="Wang J."/>
            <person name="Lipzen A."/>
            <person name="Daum C."/>
            <person name="Barry K."/>
            <person name="Grigoriev I.V."/>
            <person name="Favel A."/>
            <person name="Rosso M.N."/>
            <person name="Martin F."/>
        </authorList>
    </citation>
    <scope>NUCLEOTIDE SEQUENCE [LARGE SCALE GENOMIC DNA]</scope>
    <source>
        <strain evidence="2 3">CIRM-BRFM 2984</strain>
    </source>
</reference>
<name>A0AAW0BJ77_9AGAR</name>
<keyword evidence="3" id="KW-1185">Reference proteome</keyword>
<feature type="signal peptide" evidence="1">
    <location>
        <begin position="1"/>
        <end position="19"/>
    </location>
</feature>
<dbReference type="EMBL" id="JAWWNJ010000032">
    <property type="protein sequence ID" value="KAK7026204.1"/>
    <property type="molecule type" value="Genomic_DNA"/>
</dbReference>
<feature type="chain" id="PRO_5043653882" evidence="1">
    <location>
        <begin position="20"/>
        <end position="156"/>
    </location>
</feature>
<dbReference type="Proteomes" id="UP001362999">
    <property type="component" value="Unassembled WGS sequence"/>
</dbReference>